<evidence type="ECO:0000313" key="3">
    <source>
        <dbReference type="Proteomes" id="UP000009022"/>
    </source>
</evidence>
<dbReference type="GeneID" id="6759964"/>
<dbReference type="RefSeq" id="XP_002118750.1">
    <property type="nucleotide sequence ID" value="XM_002118714.1"/>
</dbReference>
<feature type="region of interest" description="Disordered" evidence="1">
    <location>
        <begin position="1"/>
        <end position="107"/>
    </location>
</feature>
<dbReference type="HOGENOM" id="CLU_2041052_0_0_1"/>
<sequence>MHGHAVMELTSAGSSTGNKPSDHYSPNDNICENEGTSQLQDRLDSRKAIDSNAKVNLQCTKRRLQDQENSGQNSKRSQIIAQQGPSDDPIKSTYLPQNPSTKNDHTDYVYNFQEFDYNFER</sequence>
<evidence type="ECO:0000256" key="1">
    <source>
        <dbReference type="SAM" id="MobiDB-lite"/>
    </source>
</evidence>
<dbReference type="InParanoid" id="B3SET1"/>
<gene>
    <name evidence="2" type="ORF">TRIADDRAFT_62764</name>
</gene>
<feature type="compositionally biased region" description="Polar residues" evidence="1">
    <location>
        <begin position="11"/>
        <end position="40"/>
    </location>
</feature>
<dbReference type="KEGG" id="tad:TRIADDRAFT_62764"/>
<proteinExistence type="predicted"/>
<dbReference type="EMBL" id="DS985636">
    <property type="protein sequence ID" value="EDV18764.1"/>
    <property type="molecule type" value="Genomic_DNA"/>
</dbReference>
<evidence type="ECO:0000313" key="2">
    <source>
        <dbReference type="EMBL" id="EDV18764.1"/>
    </source>
</evidence>
<dbReference type="Proteomes" id="UP000009022">
    <property type="component" value="Unassembled WGS sequence"/>
</dbReference>
<dbReference type="AlphaFoldDB" id="B3SET1"/>
<accession>B3SET1</accession>
<name>B3SET1_TRIAD</name>
<reference evidence="2 3" key="1">
    <citation type="journal article" date="2008" name="Nature">
        <title>The Trichoplax genome and the nature of placozoans.</title>
        <authorList>
            <person name="Srivastava M."/>
            <person name="Begovic E."/>
            <person name="Chapman J."/>
            <person name="Putnam N.H."/>
            <person name="Hellsten U."/>
            <person name="Kawashima T."/>
            <person name="Kuo A."/>
            <person name="Mitros T."/>
            <person name="Salamov A."/>
            <person name="Carpenter M.L."/>
            <person name="Signorovitch A.Y."/>
            <person name="Moreno M.A."/>
            <person name="Kamm K."/>
            <person name="Grimwood J."/>
            <person name="Schmutz J."/>
            <person name="Shapiro H."/>
            <person name="Grigoriev I.V."/>
            <person name="Buss L.W."/>
            <person name="Schierwater B."/>
            <person name="Dellaporta S.L."/>
            <person name="Rokhsar D.S."/>
        </authorList>
    </citation>
    <scope>NUCLEOTIDE SEQUENCE [LARGE SCALE GENOMIC DNA]</scope>
    <source>
        <strain evidence="2 3">Grell-BS-1999</strain>
    </source>
</reference>
<protein>
    <submittedName>
        <fullName evidence="2">Uncharacterized protein</fullName>
    </submittedName>
</protein>
<organism evidence="2 3">
    <name type="scientific">Trichoplax adhaerens</name>
    <name type="common">Trichoplax reptans</name>
    <dbReference type="NCBI Taxonomy" id="10228"/>
    <lineage>
        <taxon>Eukaryota</taxon>
        <taxon>Metazoa</taxon>
        <taxon>Placozoa</taxon>
        <taxon>Uniplacotomia</taxon>
        <taxon>Trichoplacea</taxon>
        <taxon>Trichoplacidae</taxon>
        <taxon>Trichoplax</taxon>
    </lineage>
</organism>
<dbReference type="CTD" id="6759964"/>
<keyword evidence="3" id="KW-1185">Reference proteome</keyword>
<feature type="compositionally biased region" description="Polar residues" evidence="1">
    <location>
        <begin position="67"/>
        <end position="85"/>
    </location>
</feature>